<feature type="domain" description="Pseudouridine synthase RsuA/RluA-like" evidence="6">
    <location>
        <begin position="92"/>
        <end position="250"/>
    </location>
</feature>
<dbReference type="EMBL" id="BFBB01000008">
    <property type="protein sequence ID" value="GBF51635.1"/>
    <property type="molecule type" value="Genomic_DNA"/>
</dbReference>
<evidence type="ECO:0000256" key="2">
    <source>
        <dbReference type="ARBA" id="ARBA00023235"/>
    </source>
</evidence>
<dbReference type="GO" id="GO:0000455">
    <property type="term" value="P:enzyme-directed rRNA pseudouridine synthesis"/>
    <property type="evidence" value="ECO:0007669"/>
    <property type="project" value="TreeGrafter"/>
</dbReference>
<dbReference type="AlphaFoldDB" id="A0A2P2E427"/>
<evidence type="ECO:0000256" key="4">
    <source>
        <dbReference type="PROSITE-ProRule" id="PRU00182"/>
    </source>
</evidence>
<dbReference type="PANTHER" id="PTHR21600:SF44">
    <property type="entry name" value="RIBOSOMAL LARGE SUBUNIT PSEUDOURIDINE SYNTHASE D"/>
    <property type="match status" value="1"/>
</dbReference>
<dbReference type="Gene3D" id="3.30.2350.10">
    <property type="entry name" value="Pseudouridine synthase"/>
    <property type="match status" value="1"/>
</dbReference>
<comment type="similarity">
    <text evidence="1 5">Belongs to the pseudouridine synthase RluA family.</text>
</comment>
<comment type="function">
    <text evidence="5">Responsible for synthesis of pseudouridine from uracil.</text>
</comment>
<evidence type="ECO:0000259" key="6">
    <source>
        <dbReference type="Pfam" id="PF00849"/>
    </source>
</evidence>
<evidence type="ECO:0000256" key="5">
    <source>
        <dbReference type="RuleBase" id="RU362028"/>
    </source>
</evidence>
<dbReference type="EC" id="5.4.99.-" evidence="5"/>
<name>A0A2P2E427_9LEPT</name>
<dbReference type="InterPro" id="IPR036986">
    <property type="entry name" value="S4_RNA-bd_sf"/>
</dbReference>
<dbReference type="SUPFAM" id="SSF55120">
    <property type="entry name" value="Pseudouridine synthase"/>
    <property type="match status" value="1"/>
</dbReference>
<accession>A0A2P2E427</accession>
<dbReference type="PROSITE" id="PS50889">
    <property type="entry name" value="S4"/>
    <property type="match status" value="1"/>
</dbReference>
<dbReference type="Gene3D" id="3.10.290.10">
    <property type="entry name" value="RNA-binding S4 domain"/>
    <property type="match status" value="1"/>
</dbReference>
<comment type="caution">
    <text evidence="7">The sequence shown here is derived from an EMBL/GenBank/DDBJ whole genome shotgun (WGS) entry which is preliminary data.</text>
</comment>
<protein>
    <recommendedName>
        <fullName evidence="5">Pseudouridine synthase</fullName>
        <ecNumber evidence="5">5.4.99.-</ecNumber>
    </recommendedName>
</protein>
<sequence>MQIQLTVSEDYADARLDLFLKDQAGDDLSRSTVQKWIESGWVRDAETEEILGKNGLRLRADQKLNIQLQPKAESHLEPIPMDIPVLYEEEEFMVVHKKPGIAVHSGPGDDQPSLANGLLYQFQQLSSVGGNRRPGIVHRLDKPTEGVLLIAKSDRAHAKLSAAFQNRQVEKTYQAWVLQSPVEGQGTMRLPIGRHPVDRVKMCIRETGRDAITHYKTEQIVQTQTGRKYSFLTIQIETGRTHQIRVHLQHLHCPVVGDSLYSRSAKDYAQFGLLLLAKKIKFPHPFSPEQYLEVEIDLPDRFKTFERKCRSY</sequence>
<dbReference type="OrthoDB" id="9807829at2"/>
<gene>
    <name evidence="7" type="primary">rluA</name>
    <name evidence="7" type="ORF">LPTSP4_31730</name>
</gene>
<dbReference type="Proteomes" id="UP000245133">
    <property type="component" value="Unassembled WGS sequence"/>
</dbReference>
<dbReference type="NCBIfam" id="TIGR00005">
    <property type="entry name" value="rluA_subfam"/>
    <property type="match status" value="1"/>
</dbReference>
<keyword evidence="8" id="KW-1185">Reference proteome</keyword>
<evidence type="ECO:0000256" key="3">
    <source>
        <dbReference type="PIRSR" id="PIRSR606225-1"/>
    </source>
</evidence>
<comment type="catalytic activity">
    <reaction evidence="5">
        <text>a uridine in RNA = a pseudouridine in RNA</text>
        <dbReference type="Rhea" id="RHEA:48348"/>
        <dbReference type="Rhea" id="RHEA-COMP:12068"/>
        <dbReference type="Rhea" id="RHEA-COMP:12069"/>
        <dbReference type="ChEBI" id="CHEBI:65314"/>
        <dbReference type="ChEBI" id="CHEBI:65315"/>
    </reaction>
</comment>
<evidence type="ECO:0000313" key="7">
    <source>
        <dbReference type="EMBL" id="GBF51635.1"/>
    </source>
</evidence>
<dbReference type="InterPro" id="IPR050188">
    <property type="entry name" value="RluA_PseudoU_synthase"/>
</dbReference>
<keyword evidence="2 5" id="KW-0413">Isomerase</keyword>
<keyword evidence="4" id="KW-0694">RNA-binding</keyword>
<organism evidence="7 8">
    <name type="scientific">Leptospira ryugenii</name>
    <dbReference type="NCBI Taxonomy" id="1917863"/>
    <lineage>
        <taxon>Bacteria</taxon>
        <taxon>Pseudomonadati</taxon>
        <taxon>Spirochaetota</taxon>
        <taxon>Spirochaetia</taxon>
        <taxon>Leptospirales</taxon>
        <taxon>Leptospiraceae</taxon>
        <taxon>Leptospira</taxon>
    </lineage>
</organism>
<evidence type="ECO:0000313" key="8">
    <source>
        <dbReference type="Proteomes" id="UP000245133"/>
    </source>
</evidence>
<dbReference type="GO" id="GO:0140098">
    <property type="term" value="F:catalytic activity, acting on RNA"/>
    <property type="evidence" value="ECO:0007669"/>
    <property type="project" value="UniProtKB-ARBA"/>
</dbReference>
<dbReference type="Pfam" id="PF00849">
    <property type="entry name" value="PseudoU_synth_2"/>
    <property type="match status" value="1"/>
</dbReference>
<dbReference type="InterPro" id="IPR006225">
    <property type="entry name" value="PsdUridine_synth_RluC/D"/>
</dbReference>
<reference evidence="7 8" key="1">
    <citation type="submission" date="2018-02" db="EMBL/GenBank/DDBJ databases">
        <title>Novel Leptospira species isolated from soil and water in Japan.</title>
        <authorList>
            <person name="Nakao R."/>
            <person name="Masuzawa T."/>
        </authorList>
    </citation>
    <scope>NUCLEOTIDE SEQUENCE [LARGE SCALE GENOMIC DNA]</scope>
    <source>
        <strain evidence="7 8">YH101</strain>
    </source>
</reference>
<dbReference type="InterPro" id="IPR020103">
    <property type="entry name" value="PsdUridine_synth_cat_dom_sf"/>
</dbReference>
<dbReference type="PANTHER" id="PTHR21600">
    <property type="entry name" value="MITOCHONDRIAL RNA PSEUDOURIDINE SYNTHASE"/>
    <property type="match status" value="1"/>
</dbReference>
<proteinExistence type="inferred from homology"/>
<feature type="active site" evidence="3">
    <location>
        <position position="141"/>
    </location>
</feature>
<dbReference type="GO" id="GO:0003723">
    <property type="term" value="F:RNA binding"/>
    <property type="evidence" value="ECO:0007669"/>
    <property type="project" value="UniProtKB-KW"/>
</dbReference>
<evidence type="ECO:0000256" key="1">
    <source>
        <dbReference type="ARBA" id="ARBA00010876"/>
    </source>
</evidence>
<dbReference type="CDD" id="cd02869">
    <property type="entry name" value="PseudoU_synth_RluA_like"/>
    <property type="match status" value="1"/>
</dbReference>
<dbReference type="RefSeq" id="WP_108977949.1">
    <property type="nucleotide sequence ID" value="NZ_BFBB01000008.1"/>
</dbReference>
<dbReference type="GO" id="GO:0009982">
    <property type="term" value="F:pseudouridine synthase activity"/>
    <property type="evidence" value="ECO:0007669"/>
    <property type="project" value="InterPro"/>
</dbReference>
<dbReference type="InterPro" id="IPR006145">
    <property type="entry name" value="PsdUridine_synth_RsuA/RluA"/>
</dbReference>